<dbReference type="EMBL" id="FTOE01000002">
    <property type="protein sequence ID" value="SIS57525.1"/>
    <property type="molecule type" value="Genomic_DNA"/>
</dbReference>
<dbReference type="CDD" id="cd16913">
    <property type="entry name" value="YkuD_like"/>
    <property type="match status" value="1"/>
</dbReference>
<dbReference type="GO" id="GO:0008360">
    <property type="term" value="P:regulation of cell shape"/>
    <property type="evidence" value="ECO:0007669"/>
    <property type="project" value="UniProtKB-UniRule"/>
</dbReference>
<reference evidence="11" key="1">
    <citation type="submission" date="2017-01" db="EMBL/GenBank/DDBJ databases">
        <authorList>
            <person name="Varghese N."/>
            <person name="Submissions S."/>
        </authorList>
    </citation>
    <scope>NUCLEOTIDE SEQUENCE [LARGE SCALE GENOMIC DNA]</scope>
    <source>
        <strain evidence="11">DSM 22306</strain>
    </source>
</reference>
<evidence type="ECO:0000256" key="7">
    <source>
        <dbReference type="PROSITE-ProRule" id="PRU01373"/>
    </source>
</evidence>
<dbReference type="GO" id="GO:0004180">
    <property type="term" value="F:carboxypeptidase activity"/>
    <property type="evidence" value="ECO:0007669"/>
    <property type="project" value="UniProtKB-ARBA"/>
</dbReference>
<dbReference type="GO" id="GO:0009252">
    <property type="term" value="P:peptidoglycan biosynthetic process"/>
    <property type="evidence" value="ECO:0007669"/>
    <property type="project" value="UniProtKB-UniPathway"/>
</dbReference>
<evidence type="ECO:0000259" key="9">
    <source>
        <dbReference type="PROSITE" id="PS52029"/>
    </source>
</evidence>
<keyword evidence="8" id="KW-0732">Signal</keyword>
<evidence type="ECO:0000256" key="2">
    <source>
        <dbReference type="ARBA" id="ARBA00005992"/>
    </source>
</evidence>
<comment type="similarity">
    <text evidence="2">Belongs to the YkuD family.</text>
</comment>
<evidence type="ECO:0000256" key="6">
    <source>
        <dbReference type="ARBA" id="ARBA00023316"/>
    </source>
</evidence>
<dbReference type="PANTHER" id="PTHR41533:SF1">
    <property type="entry name" value="L,D-TRANSPEPTIDASE YCBB-RELATED"/>
    <property type="match status" value="1"/>
</dbReference>
<dbReference type="InterPro" id="IPR038063">
    <property type="entry name" value="Transpep_catalytic_dom"/>
</dbReference>
<keyword evidence="4 7" id="KW-0133">Cell shape</keyword>
<dbReference type="InterPro" id="IPR036366">
    <property type="entry name" value="PGBDSf"/>
</dbReference>
<dbReference type="AlphaFoldDB" id="A0A1N7K7H7"/>
<dbReference type="Pfam" id="PF01471">
    <property type="entry name" value="PG_binding_1"/>
    <property type="match status" value="1"/>
</dbReference>
<dbReference type="PANTHER" id="PTHR41533">
    <property type="entry name" value="L,D-TRANSPEPTIDASE HI_1667-RELATED"/>
    <property type="match status" value="1"/>
</dbReference>
<dbReference type="Proteomes" id="UP000185999">
    <property type="component" value="Unassembled WGS sequence"/>
</dbReference>
<evidence type="ECO:0000256" key="4">
    <source>
        <dbReference type="ARBA" id="ARBA00022960"/>
    </source>
</evidence>
<keyword evidence="6 7" id="KW-0961">Cell wall biogenesis/degradation</keyword>
<evidence type="ECO:0000256" key="5">
    <source>
        <dbReference type="ARBA" id="ARBA00022984"/>
    </source>
</evidence>
<evidence type="ECO:0000256" key="3">
    <source>
        <dbReference type="ARBA" id="ARBA00022679"/>
    </source>
</evidence>
<dbReference type="InterPro" id="IPR052905">
    <property type="entry name" value="LD-transpeptidase_YkuD-like"/>
</dbReference>
<evidence type="ECO:0000313" key="11">
    <source>
        <dbReference type="Proteomes" id="UP000185999"/>
    </source>
</evidence>
<dbReference type="UniPathway" id="UPA00219"/>
<dbReference type="InterPro" id="IPR002477">
    <property type="entry name" value="Peptidoglycan-bd-like"/>
</dbReference>
<keyword evidence="5 7" id="KW-0573">Peptidoglycan synthesis</keyword>
<proteinExistence type="inferred from homology"/>
<comment type="pathway">
    <text evidence="1 7">Cell wall biogenesis; peptidoglycan biosynthesis.</text>
</comment>
<dbReference type="Pfam" id="PF03734">
    <property type="entry name" value="YkuD"/>
    <property type="match status" value="1"/>
</dbReference>
<gene>
    <name evidence="10" type="ORF">SAMN05421760_102238</name>
</gene>
<dbReference type="GO" id="GO:0016740">
    <property type="term" value="F:transferase activity"/>
    <property type="evidence" value="ECO:0007669"/>
    <property type="project" value="UniProtKB-KW"/>
</dbReference>
<dbReference type="OrthoDB" id="9778545at2"/>
<accession>A0A1N7K7H7</accession>
<feature type="active site" description="Proton donor/acceptor" evidence="7">
    <location>
        <position position="286"/>
    </location>
</feature>
<keyword evidence="11" id="KW-1185">Reference proteome</keyword>
<keyword evidence="3" id="KW-0808">Transferase</keyword>
<evidence type="ECO:0000256" key="8">
    <source>
        <dbReference type="SAM" id="SignalP"/>
    </source>
</evidence>
<feature type="signal peptide" evidence="8">
    <location>
        <begin position="1"/>
        <end position="24"/>
    </location>
</feature>
<dbReference type="InterPro" id="IPR005490">
    <property type="entry name" value="LD_TPept_cat_dom"/>
</dbReference>
<dbReference type="PROSITE" id="PS52029">
    <property type="entry name" value="LD_TPASE"/>
    <property type="match status" value="1"/>
</dbReference>
<dbReference type="GO" id="GO:0071555">
    <property type="term" value="P:cell wall organization"/>
    <property type="evidence" value="ECO:0007669"/>
    <property type="project" value="UniProtKB-UniRule"/>
</dbReference>
<sequence length="404" mass="46280">MLQRAFLSLMLSLWFTILPGAAHASSFIGLSDAIHFYESIEDSGQWTTIPAGPSLRITDTHPHVPLLRKQLLLLGDLQPELQPTALENPEQFDSALHQALLKFQQRNGIEMDGVLGPQTRRLLNITPRDRIQQLAINTARQQAFGTPAVQHYIQVNIPEFKLRLYEQGQVILDMKTIIGRTSRQTPVFDTDINTLVVNPSWNVPRSIAFKDILPKWKKDNNYLSKHNLQIRSGWGPNSDIIPAELVDPSSMYQGAEYLRLFEPPSQKNTLGQIKFISKNRDSIYLHDTPAKNLFNRTQRAFSSGCVRLEKAQDLAHALLVLTNRPEYQQLDKMIETDETRNIQFPEPVPLYVTYWTAWLDEKGTLNFRDDLYKRDKSDFAELKSSENQINTAAQALYEQKQLVE</sequence>
<evidence type="ECO:0000313" key="10">
    <source>
        <dbReference type="EMBL" id="SIS57525.1"/>
    </source>
</evidence>
<dbReference type="SUPFAM" id="SSF141523">
    <property type="entry name" value="L,D-transpeptidase catalytic domain-like"/>
    <property type="match status" value="1"/>
</dbReference>
<protein>
    <submittedName>
        <fullName evidence="10">Putative peptidoglycan binding domain-containing protein</fullName>
    </submittedName>
</protein>
<feature type="active site" description="Nucleophile" evidence="7">
    <location>
        <position position="305"/>
    </location>
</feature>
<feature type="domain" description="L,D-TPase catalytic" evidence="9">
    <location>
        <begin position="151"/>
        <end position="330"/>
    </location>
</feature>
<dbReference type="SUPFAM" id="SSF47090">
    <property type="entry name" value="PGBD-like"/>
    <property type="match status" value="1"/>
</dbReference>
<dbReference type="InterPro" id="IPR036365">
    <property type="entry name" value="PGBD-like_sf"/>
</dbReference>
<dbReference type="RefSeq" id="WP_054342344.1">
    <property type="nucleotide sequence ID" value="NZ_FTOE01000002.1"/>
</dbReference>
<evidence type="ECO:0000256" key="1">
    <source>
        <dbReference type="ARBA" id="ARBA00004752"/>
    </source>
</evidence>
<dbReference type="Gene3D" id="1.10.101.10">
    <property type="entry name" value="PGBD-like superfamily/PGBD"/>
    <property type="match status" value="1"/>
</dbReference>
<name>A0A1N7K7H7_9GAMM</name>
<feature type="chain" id="PRO_5009943079" evidence="8">
    <location>
        <begin position="25"/>
        <end position="404"/>
    </location>
</feature>
<dbReference type="STRING" id="619304.SAMN05421760_102238"/>
<organism evidence="10 11">
    <name type="scientific">Neptunomonas antarctica</name>
    <dbReference type="NCBI Taxonomy" id="619304"/>
    <lineage>
        <taxon>Bacteria</taxon>
        <taxon>Pseudomonadati</taxon>
        <taxon>Pseudomonadota</taxon>
        <taxon>Gammaproteobacteria</taxon>
        <taxon>Oceanospirillales</taxon>
        <taxon>Oceanospirillaceae</taxon>
        <taxon>Neptunomonas</taxon>
    </lineage>
</organism>
<dbReference type="Gene3D" id="2.40.440.10">
    <property type="entry name" value="L,D-transpeptidase catalytic domain-like"/>
    <property type="match status" value="1"/>
</dbReference>